<dbReference type="Gene3D" id="3.40.50.10810">
    <property type="entry name" value="Tandem AAA-ATPase domain"/>
    <property type="match status" value="1"/>
</dbReference>
<dbReference type="GO" id="GO:0016787">
    <property type="term" value="F:hydrolase activity"/>
    <property type="evidence" value="ECO:0007669"/>
    <property type="project" value="UniProtKB-KW"/>
</dbReference>
<dbReference type="InterPro" id="IPR050628">
    <property type="entry name" value="SNF2_RAD54_helicase_TF"/>
</dbReference>
<dbReference type="PANTHER" id="PTHR45626">
    <property type="entry name" value="TRANSCRIPTION TERMINATION FACTOR 2-RELATED"/>
    <property type="match status" value="1"/>
</dbReference>
<evidence type="ECO:0000256" key="1">
    <source>
        <dbReference type="ARBA" id="ARBA00022741"/>
    </source>
</evidence>
<dbReference type="PANTHER" id="PTHR45626:SF51">
    <property type="entry name" value="SNF2-RELATED DOMAIN-CONTAINING PROTEIN"/>
    <property type="match status" value="1"/>
</dbReference>
<dbReference type="InterPro" id="IPR027417">
    <property type="entry name" value="P-loop_NTPase"/>
</dbReference>
<comment type="caution">
    <text evidence="6">The sequence shown here is derived from an EMBL/GenBank/DDBJ whole genome shotgun (WGS) entry which is preliminary data.</text>
</comment>
<dbReference type="Pfam" id="PF00176">
    <property type="entry name" value="SNF2-rel_dom"/>
    <property type="match status" value="1"/>
</dbReference>
<organism evidence="6 7">
    <name type="scientific">Saitozyma podzolica</name>
    <dbReference type="NCBI Taxonomy" id="1890683"/>
    <lineage>
        <taxon>Eukaryota</taxon>
        <taxon>Fungi</taxon>
        <taxon>Dikarya</taxon>
        <taxon>Basidiomycota</taxon>
        <taxon>Agaricomycotina</taxon>
        <taxon>Tremellomycetes</taxon>
        <taxon>Tremellales</taxon>
        <taxon>Trimorphomycetaceae</taxon>
        <taxon>Saitozyma</taxon>
    </lineage>
</organism>
<dbReference type="CDD" id="cd18793">
    <property type="entry name" value="SF2_C_SNF"/>
    <property type="match status" value="1"/>
</dbReference>
<dbReference type="AlphaFoldDB" id="A0A427XRX4"/>
<name>A0A427XRX4_9TREE</name>
<feature type="region of interest" description="Disordered" evidence="4">
    <location>
        <begin position="456"/>
        <end position="484"/>
    </location>
</feature>
<evidence type="ECO:0000256" key="2">
    <source>
        <dbReference type="ARBA" id="ARBA00022801"/>
    </source>
</evidence>
<feature type="compositionally biased region" description="Basic residues" evidence="4">
    <location>
        <begin position="1149"/>
        <end position="1158"/>
    </location>
</feature>
<evidence type="ECO:0000256" key="3">
    <source>
        <dbReference type="ARBA" id="ARBA00022840"/>
    </source>
</evidence>
<evidence type="ECO:0000259" key="5">
    <source>
        <dbReference type="PROSITE" id="PS51194"/>
    </source>
</evidence>
<gene>
    <name evidence="6" type="ORF">EHS25_006221</name>
</gene>
<dbReference type="PROSITE" id="PS51194">
    <property type="entry name" value="HELICASE_CTER"/>
    <property type="match status" value="1"/>
</dbReference>
<evidence type="ECO:0000313" key="6">
    <source>
        <dbReference type="EMBL" id="RSH81599.1"/>
    </source>
</evidence>
<dbReference type="GO" id="GO:0006281">
    <property type="term" value="P:DNA repair"/>
    <property type="evidence" value="ECO:0007669"/>
    <property type="project" value="TreeGrafter"/>
</dbReference>
<dbReference type="EMBL" id="RSCD01000029">
    <property type="protein sequence ID" value="RSH81599.1"/>
    <property type="molecule type" value="Genomic_DNA"/>
</dbReference>
<evidence type="ECO:0000256" key="4">
    <source>
        <dbReference type="SAM" id="MobiDB-lite"/>
    </source>
</evidence>
<dbReference type="OrthoDB" id="2801544at2759"/>
<dbReference type="SMART" id="SM00490">
    <property type="entry name" value="HELICc"/>
    <property type="match status" value="1"/>
</dbReference>
<sequence>MPPRSVQLGTLELLVNPASPSPLPPTSDWSALSADLLRRDIWHPSEAERTKARVLLSCLEDEGLGFETTFQNRGSHVIVRAGLVPSDVYGSGWKRTAVKYSDRRRYLRELFHLLRRGWDDPEGLLMQGQRSVGKMLQMEMDPGMLIDPLFTSFEEEGREGRYFVNMTSWDFQRHPGWYDLPRGGILCEQMGVGKTLMCISLILSTLHQPCLPPPHDPNISPIITDHAERSYPFQSYADLRALVYYPQSRVSLERPTLASLCADILCTTDPSAGRIGPLSPTAAPLLERQTLYYQFPPDDSCMREAKRKTMRRQDTKRIYLANTTLVVVPGILVQQWQHEMEKHLMEGALTVRVIGKEDMPDITELIKYDVLLMDVDRFGAEDSVRRMMTGRPDSVLTQARWKRIILDEGHIAGNKTSNAMRLARTLSIERRWIVSGTPTKYLQQGGEAELAALELDSDPDPSRSTPTENLIPKTTPPSDPASWTSKDLDDAARLGVMIGGFLAAEPFKSAATFNKDITWELGKPGGRHAVAARRLKFLMDALMVKHARDVIDAEASLPPSTVSTEMIQFHPMQRITYNVLASLVASNVYTSGFEDQDYFLHPRNTESFNQVIRNLHLACFWYSAHEMGAAECLERTRHHLEKDDLDPVAQGKLEDAVGHLDKALQTPGWIEWMTHGVSIPFEASPSDFPQAIRDAWSDSMDTDPSAIDAHSLRLLRDANGRGRTSQELCLLGWESRAAKCEDFVAEMERLGRSEILEERRRLDEKRNGKKGKSKGKDHGKGGITGHETAAQRPTAAPSPGFAVHSLKEAKSKGKGKGKDKNKDKGNVMDVIDLSLDQAQANARLTERRAVDSRPRILPDTIRTTSRSAKLNFVIDSVMTAEPRDKFVIFGDVFELGHMSEAMQLLDVGTCYVGPGVSPAKRAEALNEFEDPAVRVCLLDLRMAARGLNLVIANRMIFLSPVWSLDLQAQAIKRVHRIGQTRPTKVEILVTEGTFEEDIAKRASSARSDQDEQLYSRALIENPRFVQPENDTHLPFPLRFIPDHERFTTPPPPDIALTPSPRPRSISSDADEHIVTPVSNQVNGAASARVVHFSTEYGSDASSTDSDVGSGEACASGSGSTDLGLGRGGGYAPGSGSILKRASGGEGERPKKRVRVSFA</sequence>
<protein>
    <recommendedName>
        <fullName evidence="5">Helicase C-terminal domain-containing protein</fullName>
    </recommendedName>
</protein>
<dbReference type="InterPro" id="IPR049730">
    <property type="entry name" value="SNF2/RAD54-like_C"/>
</dbReference>
<keyword evidence="1" id="KW-0547">Nucleotide-binding</keyword>
<feature type="compositionally biased region" description="Low complexity" evidence="4">
    <location>
        <begin position="1108"/>
        <end position="1123"/>
    </location>
</feature>
<dbReference type="STRING" id="1890683.A0A427XRX4"/>
<dbReference type="SUPFAM" id="SSF52540">
    <property type="entry name" value="P-loop containing nucleoside triphosphate hydrolases"/>
    <property type="match status" value="2"/>
</dbReference>
<keyword evidence="7" id="KW-1185">Reference proteome</keyword>
<feature type="region of interest" description="Disordered" evidence="4">
    <location>
        <begin position="1097"/>
        <end position="1158"/>
    </location>
</feature>
<dbReference type="Proteomes" id="UP000279259">
    <property type="component" value="Unassembled WGS sequence"/>
</dbReference>
<keyword evidence="3" id="KW-0067">ATP-binding</keyword>
<dbReference type="GO" id="GO:0005524">
    <property type="term" value="F:ATP binding"/>
    <property type="evidence" value="ECO:0007669"/>
    <property type="project" value="UniProtKB-KW"/>
</dbReference>
<keyword evidence="2" id="KW-0378">Hydrolase</keyword>
<feature type="region of interest" description="Disordered" evidence="4">
    <location>
        <begin position="1041"/>
        <end position="1067"/>
    </location>
</feature>
<feature type="region of interest" description="Disordered" evidence="4">
    <location>
        <begin position="761"/>
        <end position="800"/>
    </location>
</feature>
<dbReference type="InterPro" id="IPR000330">
    <property type="entry name" value="SNF2_N"/>
</dbReference>
<dbReference type="GO" id="GO:0008094">
    <property type="term" value="F:ATP-dependent activity, acting on DNA"/>
    <property type="evidence" value="ECO:0007669"/>
    <property type="project" value="TreeGrafter"/>
</dbReference>
<dbReference type="Gene3D" id="3.40.50.300">
    <property type="entry name" value="P-loop containing nucleotide triphosphate hydrolases"/>
    <property type="match status" value="1"/>
</dbReference>
<dbReference type="InterPro" id="IPR014001">
    <property type="entry name" value="Helicase_ATP-bd"/>
</dbReference>
<dbReference type="InterPro" id="IPR038718">
    <property type="entry name" value="SNF2-like_sf"/>
</dbReference>
<feature type="domain" description="Helicase C-terminal" evidence="5">
    <location>
        <begin position="873"/>
        <end position="1032"/>
    </location>
</feature>
<dbReference type="SMART" id="SM00487">
    <property type="entry name" value="DEXDc"/>
    <property type="match status" value="1"/>
</dbReference>
<feature type="region of interest" description="Disordered" evidence="4">
    <location>
        <begin position="806"/>
        <end position="825"/>
    </location>
</feature>
<proteinExistence type="predicted"/>
<reference evidence="6 7" key="1">
    <citation type="submission" date="2018-11" db="EMBL/GenBank/DDBJ databases">
        <title>Genome sequence of Saitozyma podzolica DSM 27192.</title>
        <authorList>
            <person name="Aliyu H."/>
            <person name="Gorte O."/>
            <person name="Ochsenreither K."/>
        </authorList>
    </citation>
    <scope>NUCLEOTIDE SEQUENCE [LARGE SCALE GENOMIC DNA]</scope>
    <source>
        <strain evidence="6 7">DSM 27192</strain>
    </source>
</reference>
<evidence type="ECO:0000313" key="7">
    <source>
        <dbReference type="Proteomes" id="UP000279259"/>
    </source>
</evidence>
<dbReference type="InterPro" id="IPR001650">
    <property type="entry name" value="Helicase_C-like"/>
</dbReference>
<accession>A0A427XRX4</accession>
<feature type="compositionally biased region" description="Polar residues" evidence="4">
    <location>
        <begin position="1097"/>
        <end position="1106"/>
    </location>
</feature>
<dbReference type="Pfam" id="PF00271">
    <property type="entry name" value="Helicase_C"/>
    <property type="match status" value="1"/>
</dbReference>
<dbReference type="GO" id="GO:0005634">
    <property type="term" value="C:nucleus"/>
    <property type="evidence" value="ECO:0007669"/>
    <property type="project" value="TreeGrafter"/>
</dbReference>